<protein>
    <recommendedName>
        <fullName evidence="4">Gag protein</fullName>
    </recommendedName>
</protein>
<reference evidence="2" key="1">
    <citation type="submission" date="2018-05" db="EMBL/GenBank/DDBJ databases">
        <title>Effector identification in a new, highly contiguous assembly of the strawberry crown rot pathogen Phytophthora cactorum.</title>
        <authorList>
            <person name="Armitage A.D."/>
            <person name="Nellist C.F."/>
            <person name="Bates H."/>
            <person name="Vickerstaff R.J."/>
            <person name="Harrison R.J."/>
        </authorList>
    </citation>
    <scope>NUCLEOTIDE SEQUENCE</scope>
    <source>
        <strain evidence="1">P415</strain>
        <strain evidence="2">P421</strain>
    </source>
</reference>
<evidence type="ECO:0008006" key="4">
    <source>
        <dbReference type="Google" id="ProtNLM"/>
    </source>
</evidence>
<gene>
    <name evidence="1" type="ORF">PC118_g11042</name>
    <name evidence="2" type="ORF">PC129_g21219</name>
</gene>
<sequence length="76" mass="8275">MDPNEFPHLNDAQLESIRKVAGIFGMNALQSLAAATPAEQVERVNAFDAYERGLIAHVRGNLQSAAVEPKPPTRSF</sequence>
<accession>A0A8T1KJH8</accession>
<dbReference type="Proteomes" id="UP000760860">
    <property type="component" value="Unassembled WGS sequence"/>
</dbReference>
<dbReference type="EMBL" id="RCMV01001650">
    <property type="protein sequence ID" value="KAG3207743.1"/>
    <property type="molecule type" value="Genomic_DNA"/>
</dbReference>
<organism evidence="2 3">
    <name type="scientific">Phytophthora cactorum</name>
    <dbReference type="NCBI Taxonomy" id="29920"/>
    <lineage>
        <taxon>Eukaryota</taxon>
        <taxon>Sar</taxon>
        <taxon>Stramenopiles</taxon>
        <taxon>Oomycota</taxon>
        <taxon>Peronosporomycetes</taxon>
        <taxon>Peronosporales</taxon>
        <taxon>Peronosporaceae</taxon>
        <taxon>Phytophthora</taxon>
    </lineage>
</organism>
<dbReference type="AlphaFoldDB" id="A0A8T1KJH8"/>
<dbReference type="EMBL" id="RCML01000328">
    <property type="protein sequence ID" value="KAG2980699.1"/>
    <property type="molecule type" value="Genomic_DNA"/>
</dbReference>
<proteinExistence type="predicted"/>
<evidence type="ECO:0000313" key="3">
    <source>
        <dbReference type="Proteomes" id="UP000760860"/>
    </source>
</evidence>
<dbReference type="Proteomes" id="UP000697107">
    <property type="component" value="Unassembled WGS sequence"/>
</dbReference>
<evidence type="ECO:0000313" key="2">
    <source>
        <dbReference type="EMBL" id="KAG3207743.1"/>
    </source>
</evidence>
<comment type="caution">
    <text evidence="2">The sequence shown here is derived from an EMBL/GenBank/DDBJ whole genome shotgun (WGS) entry which is preliminary data.</text>
</comment>
<evidence type="ECO:0000313" key="1">
    <source>
        <dbReference type="EMBL" id="KAG2980699.1"/>
    </source>
</evidence>
<name>A0A8T1KJH8_9STRA</name>